<protein>
    <submittedName>
        <fullName evidence="2">EF-hand domain-containing protein</fullName>
    </submittedName>
</protein>
<accession>A0A699YJP2</accession>
<gene>
    <name evidence="2" type="ORF">HaLaN_01846</name>
</gene>
<dbReference type="PANTHER" id="PTHR34894:SF5">
    <property type="entry name" value="EF-HAND DOMAIN-CONTAINING PROTEIN"/>
    <property type="match status" value="1"/>
</dbReference>
<name>A0A699YJP2_HAELA</name>
<evidence type="ECO:0000256" key="1">
    <source>
        <dbReference type="SAM" id="SignalP"/>
    </source>
</evidence>
<evidence type="ECO:0000313" key="2">
    <source>
        <dbReference type="EMBL" id="GFH07094.1"/>
    </source>
</evidence>
<keyword evidence="1" id="KW-0732">Signal</keyword>
<dbReference type="AlphaFoldDB" id="A0A699YJP2"/>
<feature type="chain" id="PRO_5025603408" evidence="1">
    <location>
        <begin position="33"/>
        <end position="239"/>
    </location>
</feature>
<keyword evidence="3" id="KW-1185">Reference proteome</keyword>
<dbReference type="PANTHER" id="PTHR34894">
    <property type="entry name" value="SAM-DEPENDENT METHYLTRANSFERASE RSMI, CONSERVED SITE"/>
    <property type="match status" value="1"/>
</dbReference>
<evidence type="ECO:0000313" key="3">
    <source>
        <dbReference type="Proteomes" id="UP000485058"/>
    </source>
</evidence>
<comment type="caution">
    <text evidence="2">The sequence shown here is derived from an EMBL/GenBank/DDBJ whole genome shotgun (WGS) entry which is preliminary data.</text>
</comment>
<sequence>MDLIASVRHHQKSRAALRWFALFSGLLDLGEGLDSPQHLSFYLFTMQQLAYPASLTALFPGEGEEAARVRVNGVVLPDVCKAVFRYLNQPESCAAFMAQYGLVGLAEASLMDLIASVRHHQKSRAALRWFALFSGLLDLGEGLDSPQHLSFYLFTMQQLAYPASLTALFPGEGEEAARVRVNGVVLPDVCKAVFRYLNQPESCAAFMAQCVDPLLERLVTKLYSEAMRLLPPGVYLMSQ</sequence>
<feature type="non-terminal residue" evidence="2">
    <location>
        <position position="239"/>
    </location>
</feature>
<organism evidence="2 3">
    <name type="scientific">Haematococcus lacustris</name>
    <name type="common">Green alga</name>
    <name type="synonym">Haematococcus pluvialis</name>
    <dbReference type="NCBI Taxonomy" id="44745"/>
    <lineage>
        <taxon>Eukaryota</taxon>
        <taxon>Viridiplantae</taxon>
        <taxon>Chlorophyta</taxon>
        <taxon>core chlorophytes</taxon>
        <taxon>Chlorophyceae</taxon>
        <taxon>CS clade</taxon>
        <taxon>Chlamydomonadales</taxon>
        <taxon>Haematococcaceae</taxon>
        <taxon>Haematococcus</taxon>
    </lineage>
</organism>
<feature type="non-terminal residue" evidence="2">
    <location>
        <position position="1"/>
    </location>
</feature>
<dbReference type="EMBL" id="BLLF01000074">
    <property type="protein sequence ID" value="GFH07094.1"/>
    <property type="molecule type" value="Genomic_DNA"/>
</dbReference>
<dbReference type="Proteomes" id="UP000485058">
    <property type="component" value="Unassembled WGS sequence"/>
</dbReference>
<proteinExistence type="predicted"/>
<feature type="signal peptide" evidence="1">
    <location>
        <begin position="1"/>
        <end position="32"/>
    </location>
</feature>
<reference evidence="2 3" key="1">
    <citation type="submission" date="2020-02" db="EMBL/GenBank/DDBJ databases">
        <title>Draft genome sequence of Haematococcus lacustris strain NIES-144.</title>
        <authorList>
            <person name="Morimoto D."/>
            <person name="Nakagawa S."/>
            <person name="Yoshida T."/>
            <person name="Sawayama S."/>
        </authorList>
    </citation>
    <scope>NUCLEOTIDE SEQUENCE [LARGE SCALE GENOMIC DNA]</scope>
    <source>
        <strain evidence="2 3">NIES-144</strain>
    </source>
</reference>